<evidence type="ECO:0000313" key="3">
    <source>
        <dbReference type="Proteomes" id="UP000188318"/>
    </source>
</evidence>
<dbReference type="AlphaFoldDB" id="A0A1R3RF99"/>
<organism evidence="2 3">
    <name type="scientific">Aspergillus carbonarius (strain ITEM 5010)</name>
    <dbReference type="NCBI Taxonomy" id="602072"/>
    <lineage>
        <taxon>Eukaryota</taxon>
        <taxon>Fungi</taxon>
        <taxon>Dikarya</taxon>
        <taxon>Ascomycota</taxon>
        <taxon>Pezizomycotina</taxon>
        <taxon>Eurotiomycetes</taxon>
        <taxon>Eurotiomycetidae</taxon>
        <taxon>Eurotiales</taxon>
        <taxon>Aspergillaceae</taxon>
        <taxon>Aspergillus</taxon>
        <taxon>Aspergillus subgen. Circumdati</taxon>
    </lineage>
</organism>
<evidence type="ECO:0000313" key="2">
    <source>
        <dbReference type="EMBL" id="OOF93160.1"/>
    </source>
</evidence>
<feature type="transmembrane region" description="Helical" evidence="1">
    <location>
        <begin position="421"/>
        <end position="444"/>
    </location>
</feature>
<keyword evidence="1" id="KW-0472">Membrane</keyword>
<sequence>MVVTYMPEPHQRGTFGLLWSCLSTLILCVWTATHPNLVPVQRPLAKTYYKLCLMMCAIIFPEMIMCMAVAQWFHAKRVHEAWLNAWEGDDEHQQWLGLSGSFFVIMGGYVVAETPGTGTSCQWTKQDQRVSQNPDLDKLVTTIGENGFIELLDNGIIQGLVRRGHLTRAHFDYRIIDDKGKSSNIAKTIAVVQVLWMMVQIIGRKAAGLPITLLEVHVAIQIPYSVVAYLCWWSKPLDVAQPIQIPLDREQLLGHDYRQETRHPFYGQLFITERSNHGTFPHMLLRAMYDVSVFFDEQVEQASAITAVLTGGLHATAWNWHFPSSSERLLWRMAAIGMGAFPTIAYLIVRNRGIERFLIRRVYYGRFNNSSTIKQVINIPASIYMAYRDAALAVDLGDRETPPIGTKSKSSSEWPSWMHPWLRVVLMSVFLVSGLTYMLCITYLTVESFVSLRSVPMGVYSTLRWSSIFPHL</sequence>
<proteinExistence type="predicted"/>
<dbReference type="PANTHER" id="PTHR35043">
    <property type="entry name" value="TRANSCRIPTION FACTOR DOMAIN-CONTAINING PROTEIN"/>
    <property type="match status" value="1"/>
</dbReference>
<name>A0A1R3RF99_ASPC5</name>
<feature type="transmembrane region" description="Helical" evidence="1">
    <location>
        <begin position="329"/>
        <end position="349"/>
    </location>
</feature>
<keyword evidence="3" id="KW-1185">Reference proteome</keyword>
<dbReference type="EMBL" id="KV907505">
    <property type="protein sequence ID" value="OOF93160.1"/>
    <property type="molecule type" value="Genomic_DNA"/>
</dbReference>
<reference evidence="3" key="1">
    <citation type="journal article" date="2017" name="Genome Biol.">
        <title>Comparative genomics reveals high biological diversity and specific adaptations in the industrially and medically important fungal genus Aspergillus.</title>
        <authorList>
            <person name="de Vries R.P."/>
            <person name="Riley R."/>
            <person name="Wiebenga A."/>
            <person name="Aguilar-Osorio G."/>
            <person name="Amillis S."/>
            <person name="Uchima C.A."/>
            <person name="Anderluh G."/>
            <person name="Asadollahi M."/>
            <person name="Askin M."/>
            <person name="Barry K."/>
            <person name="Battaglia E."/>
            <person name="Bayram O."/>
            <person name="Benocci T."/>
            <person name="Braus-Stromeyer S.A."/>
            <person name="Caldana C."/>
            <person name="Canovas D."/>
            <person name="Cerqueira G.C."/>
            <person name="Chen F."/>
            <person name="Chen W."/>
            <person name="Choi C."/>
            <person name="Clum A."/>
            <person name="Dos Santos R.A."/>
            <person name="Damasio A.R."/>
            <person name="Diallinas G."/>
            <person name="Emri T."/>
            <person name="Fekete E."/>
            <person name="Flipphi M."/>
            <person name="Freyberg S."/>
            <person name="Gallo A."/>
            <person name="Gournas C."/>
            <person name="Habgood R."/>
            <person name="Hainaut M."/>
            <person name="Harispe M.L."/>
            <person name="Henrissat B."/>
            <person name="Hilden K.S."/>
            <person name="Hope R."/>
            <person name="Hossain A."/>
            <person name="Karabika E."/>
            <person name="Karaffa L."/>
            <person name="Karanyi Z."/>
            <person name="Krasevec N."/>
            <person name="Kuo A."/>
            <person name="Kusch H."/>
            <person name="LaButti K."/>
            <person name="Lagendijk E.L."/>
            <person name="Lapidus A."/>
            <person name="Levasseur A."/>
            <person name="Lindquist E."/>
            <person name="Lipzen A."/>
            <person name="Logrieco A.F."/>
            <person name="MacCabe A."/>
            <person name="Maekelae M.R."/>
            <person name="Malavazi I."/>
            <person name="Melin P."/>
            <person name="Meyer V."/>
            <person name="Mielnichuk N."/>
            <person name="Miskei M."/>
            <person name="Molnar A.P."/>
            <person name="Mule G."/>
            <person name="Ngan C.Y."/>
            <person name="Orejas M."/>
            <person name="Orosz E."/>
            <person name="Ouedraogo J.P."/>
            <person name="Overkamp K.M."/>
            <person name="Park H.-S."/>
            <person name="Perrone G."/>
            <person name="Piumi F."/>
            <person name="Punt P.J."/>
            <person name="Ram A.F."/>
            <person name="Ramon A."/>
            <person name="Rauscher S."/>
            <person name="Record E."/>
            <person name="Riano-Pachon D.M."/>
            <person name="Robert V."/>
            <person name="Roehrig J."/>
            <person name="Ruller R."/>
            <person name="Salamov A."/>
            <person name="Salih N.S."/>
            <person name="Samson R.A."/>
            <person name="Sandor E."/>
            <person name="Sanguinetti M."/>
            <person name="Schuetze T."/>
            <person name="Sepcic K."/>
            <person name="Shelest E."/>
            <person name="Sherlock G."/>
            <person name="Sophianopoulou V."/>
            <person name="Squina F.M."/>
            <person name="Sun H."/>
            <person name="Susca A."/>
            <person name="Todd R.B."/>
            <person name="Tsang A."/>
            <person name="Unkles S.E."/>
            <person name="van de Wiele N."/>
            <person name="van Rossen-Uffink D."/>
            <person name="Oliveira J.V."/>
            <person name="Vesth T.C."/>
            <person name="Visser J."/>
            <person name="Yu J.-H."/>
            <person name="Zhou M."/>
            <person name="Andersen M.R."/>
            <person name="Archer D.B."/>
            <person name="Baker S.E."/>
            <person name="Benoit I."/>
            <person name="Brakhage A.A."/>
            <person name="Braus G.H."/>
            <person name="Fischer R."/>
            <person name="Frisvad J.C."/>
            <person name="Goldman G.H."/>
            <person name="Houbraken J."/>
            <person name="Oakley B."/>
            <person name="Pocsi I."/>
            <person name="Scazzocchio C."/>
            <person name="Seiboth B."/>
            <person name="vanKuyk P.A."/>
            <person name="Wortman J."/>
            <person name="Dyer P.S."/>
            <person name="Grigoriev I.V."/>
        </authorList>
    </citation>
    <scope>NUCLEOTIDE SEQUENCE [LARGE SCALE GENOMIC DNA]</scope>
    <source>
        <strain evidence="3">ITEM 5010</strain>
    </source>
</reference>
<accession>A0A1R3RF99</accession>
<feature type="transmembrane region" description="Helical" evidence="1">
    <location>
        <begin position="51"/>
        <end position="73"/>
    </location>
</feature>
<keyword evidence="1" id="KW-0812">Transmembrane</keyword>
<feature type="transmembrane region" description="Helical" evidence="1">
    <location>
        <begin position="93"/>
        <end position="112"/>
    </location>
</feature>
<dbReference type="OMA" id="PFAIERM"/>
<feature type="transmembrane region" description="Helical" evidence="1">
    <location>
        <begin position="12"/>
        <end position="30"/>
    </location>
</feature>
<dbReference type="OrthoDB" id="9451547at2759"/>
<keyword evidence="1" id="KW-1133">Transmembrane helix</keyword>
<gene>
    <name evidence="2" type="ORF">ASPCADRAFT_407989</name>
</gene>
<dbReference type="PANTHER" id="PTHR35043:SF7">
    <property type="entry name" value="TRANSCRIPTION FACTOR DOMAIN-CONTAINING PROTEIN"/>
    <property type="match status" value="1"/>
</dbReference>
<dbReference type="STRING" id="602072.A0A1R3RF99"/>
<evidence type="ECO:0000256" key="1">
    <source>
        <dbReference type="SAM" id="Phobius"/>
    </source>
</evidence>
<dbReference type="VEuPathDB" id="FungiDB:ASPCADRAFT_407989"/>
<dbReference type="Proteomes" id="UP000188318">
    <property type="component" value="Unassembled WGS sequence"/>
</dbReference>
<protein>
    <submittedName>
        <fullName evidence="2">Uncharacterized protein</fullName>
    </submittedName>
</protein>